<feature type="region of interest" description="Disordered" evidence="2">
    <location>
        <begin position="577"/>
        <end position="598"/>
    </location>
</feature>
<accession>A0A0V0QP59</accession>
<feature type="region of interest" description="Disordered" evidence="2">
    <location>
        <begin position="546"/>
        <end position="565"/>
    </location>
</feature>
<sequence>MELLIDFNIDISNINQFQIKERFDEKQDIENELQYNDWQKQQEQNQNQTSDFIDVEMTEQEMQEYLNFVDLKKKEKQFKVNQSNMVEQNQDNVEFTNYNDSNQLSNSFQNNYNVIENIYKQYFEDENENTLIDKQEKIEENTMIEKNNVQQSNKSIIQYIQQTSLNRNQKSEQVNDIVKINDFNVSLQEKYIQKDNDQEKEIQNTNLSSLSMDQQQINEQINQTNHFMINHSQQQDNDQLNYVENQDKEYNQKLGQNYLNNLKISEILTLQDQLHQLITERTNMSGNVENLKHSNWEKSEQSSSFINPFNIQDQQQMQNAYIDKYQNEQKNNVLGKYNINDEQTLKFCDNIKQINGMDEKCNIEQTPLQYNKDLNCSQDQQLKEIIKKNDIQYNNSQNQSNQSQHYNNQKENLGQKIDYLNNTIQNTQTDQKQIQYSNIQSINENDISNHKSQIKNETQKILNQQNQQNNLEIQIERTNFEHKIQMLDIENDKIKNTLISDDDQEFQNNISDKSKQSLLQNSTNQSMFCSNLEKTKQSIQEEIRKSQEMTENNQEHNQSGQQKNNLFYNYQKKESVINKKDNESYSTNNEQNQNEYKNEKNVYENLQKQILQQLNSYEKEMKSIQENFIQEANLYNKNSQKSDTDSNKQSFTQINERNDRNDNSFINQKEYNPQSSFDLQQIQDQSLQQTKNFDKISFQNINDAKSIILEQDNIEKKNNEDNDIKLETKDSTNSTYQQDSPKNIEIEKKKIISEQQSVNKSNDYSYSTQEKTYQQNNKIQQQNENNLNKQKNGREKYSELMQIDDQIGLENDQNYEIQQNNQQYQYDNNNNNNYKQIKDNEQIQGSNNSQYQINYQQKQLVMLDSNTPKQSIQKQIQL</sequence>
<keyword evidence="4" id="KW-1185">Reference proteome</keyword>
<organism evidence="3 4">
    <name type="scientific">Pseudocohnilembus persalinus</name>
    <name type="common">Ciliate</name>
    <dbReference type="NCBI Taxonomy" id="266149"/>
    <lineage>
        <taxon>Eukaryota</taxon>
        <taxon>Sar</taxon>
        <taxon>Alveolata</taxon>
        <taxon>Ciliophora</taxon>
        <taxon>Intramacronucleata</taxon>
        <taxon>Oligohymenophorea</taxon>
        <taxon>Scuticociliatia</taxon>
        <taxon>Philasterida</taxon>
        <taxon>Pseudocohnilembidae</taxon>
        <taxon>Pseudocohnilembus</taxon>
    </lineage>
</organism>
<feature type="region of interest" description="Disordered" evidence="2">
    <location>
        <begin position="719"/>
        <end position="741"/>
    </location>
</feature>
<feature type="compositionally biased region" description="Low complexity" evidence="2">
    <location>
        <begin position="774"/>
        <end position="789"/>
    </location>
</feature>
<evidence type="ECO:0000313" key="3">
    <source>
        <dbReference type="EMBL" id="KRX04062.1"/>
    </source>
</evidence>
<comment type="caution">
    <text evidence="3">The sequence shown here is derived from an EMBL/GenBank/DDBJ whole genome shotgun (WGS) entry which is preliminary data.</text>
</comment>
<evidence type="ECO:0000256" key="2">
    <source>
        <dbReference type="SAM" id="MobiDB-lite"/>
    </source>
</evidence>
<name>A0A0V0QP59_PSEPJ</name>
<gene>
    <name evidence="3" type="ORF">PPERSA_12509</name>
</gene>
<protein>
    <submittedName>
        <fullName evidence="3">Uncharacterized protein</fullName>
    </submittedName>
</protein>
<dbReference type="Proteomes" id="UP000054937">
    <property type="component" value="Unassembled WGS sequence"/>
</dbReference>
<feature type="coiled-coil region" evidence="1">
    <location>
        <begin position="447"/>
        <end position="474"/>
    </location>
</feature>
<keyword evidence="1" id="KW-0175">Coiled coil</keyword>
<proteinExistence type="predicted"/>
<reference evidence="3 4" key="1">
    <citation type="journal article" date="2015" name="Sci. Rep.">
        <title>Genome of the facultative scuticociliatosis pathogen Pseudocohnilembus persalinus provides insight into its virulence through horizontal gene transfer.</title>
        <authorList>
            <person name="Xiong J."/>
            <person name="Wang G."/>
            <person name="Cheng J."/>
            <person name="Tian M."/>
            <person name="Pan X."/>
            <person name="Warren A."/>
            <person name="Jiang C."/>
            <person name="Yuan D."/>
            <person name="Miao W."/>
        </authorList>
    </citation>
    <scope>NUCLEOTIDE SEQUENCE [LARGE SCALE GENOMIC DNA]</scope>
    <source>
        <strain evidence="3">36N120E</strain>
    </source>
</reference>
<evidence type="ECO:0000256" key="1">
    <source>
        <dbReference type="SAM" id="Coils"/>
    </source>
</evidence>
<feature type="region of interest" description="Disordered" evidence="2">
    <location>
        <begin position="756"/>
        <end position="789"/>
    </location>
</feature>
<feature type="compositionally biased region" description="Basic and acidic residues" evidence="2">
    <location>
        <begin position="719"/>
        <end position="730"/>
    </location>
</feature>
<dbReference type="OMA" id="ITERTNM"/>
<dbReference type="EMBL" id="LDAU01000122">
    <property type="protein sequence ID" value="KRX04062.1"/>
    <property type="molecule type" value="Genomic_DNA"/>
</dbReference>
<feature type="compositionally biased region" description="Polar residues" evidence="2">
    <location>
        <begin position="758"/>
        <end position="773"/>
    </location>
</feature>
<evidence type="ECO:0000313" key="4">
    <source>
        <dbReference type="Proteomes" id="UP000054937"/>
    </source>
</evidence>
<feature type="compositionally biased region" description="Polar residues" evidence="2">
    <location>
        <begin position="731"/>
        <end position="741"/>
    </location>
</feature>
<dbReference type="InParanoid" id="A0A0V0QP59"/>
<feature type="region of interest" description="Disordered" evidence="2">
    <location>
        <begin position="637"/>
        <end position="664"/>
    </location>
</feature>
<feature type="compositionally biased region" description="Polar residues" evidence="2">
    <location>
        <begin position="549"/>
        <end position="565"/>
    </location>
</feature>
<dbReference type="AlphaFoldDB" id="A0A0V0QP59"/>